<comment type="caution">
    <text evidence="6">The sequence shown here is derived from an EMBL/GenBank/DDBJ whole genome shotgun (WGS) entry which is preliminary data.</text>
</comment>
<dbReference type="CDD" id="cd12797">
    <property type="entry name" value="M23_peptidase"/>
    <property type="match status" value="1"/>
</dbReference>
<feature type="transmembrane region" description="Helical" evidence="3">
    <location>
        <begin position="38"/>
        <end position="63"/>
    </location>
</feature>
<dbReference type="InterPro" id="IPR016047">
    <property type="entry name" value="M23ase_b-sheet_dom"/>
</dbReference>
<accession>A0A916VMZ5</accession>
<sequence length="446" mass="49390">MMNGPFAKLNALLARHVPEQRIYMRTERTTRYFRATPLFQTAIGAVITVGVCWTVIATSTLMIDRISARSDKTQAQVMQRAYEARLNELSKERDTRALEAQTAQDRFYIALEQISQQQSELLQAEEERRELATGLKIMQKKLQVAIKERDEAQKQSDSVMAEMQAVTGSLSTKLGSANDTEETLTTMARALEATVQQRDQLETTAEELYTQMSEMSLAHQLKEQQTARIFARLEQAVDVTLGPLQKALSNAGINTDSILDEMRRTHSGTGGPLTALSVSTKGDSANQLTRDAVDILDKMDRVGLAKMAVSKLPLSFPVDGGYRNTSGFGYRRDPKTGGRRMHKGNDMAGARGTAILATGDGVVTFAGRQSGYGKLVKIRHVRGFETYYAHMSKIRVKSGQRVSRGERIGDMGNTGRSTGVHLHYEVRINGTAVNPSKYMKAARNVF</sequence>
<dbReference type="PANTHER" id="PTHR21666">
    <property type="entry name" value="PEPTIDASE-RELATED"/>
    <property type="match status" value="1"/>
</dbReference>
<protein>
    <submittedName>
        <fullName evidence="6">Peptidase M23</fullName>
    </submittedName>
</protein>
<keyword evidence="7" id="KW-1185">Reference proteome</keyword>
<dbReference type="GO" id="GO:0004222">
    <property type="term" value="F:metalloendopeptidase activity"/>
    <property type="evidence" value="ECO:0007669"/>
    <property type="project" value="TreeGrafter"/>
</dbReference>
<dbReference type="AlphaFoldDB" id="A0A916VMZ5"/>
<dbReference type="PANTHER" id="PTHR21666:SF289">
    <property type="entry name" value="L-ALA--D-GLU ENDOPEPTIDASE"/>
    <property type="match status" value="1"/>
</dbReference>
<keyword evidence="3" id="KW-0812">Transmembrane</keyword>
<evidence type="ECO:0000313" key="6">
    <source>
        <dbReference type="EMBL" id="GGA10757.1"/>
    </source>
</evidence>
<dbReference type="Proteomes" id="UP000628017">
    <property type="component" value="Unassembled WGS sequence"/>
</dbReference>
<dbReference type="InterPro" id="IPR050570">
    <property type="entry name" value="Cell_wall_metabolism_enzyme"/>
</dbReference>
<dbReference type="InterPro" id="IPR045974">
    <property type="entry name" value="DUF5930"/>
</dbReference>
<reference evidence="6" key="2">
    <citation type="submission" date="2020-09" db="EMBL/GenBank/DDBJ databases">
        <authorList>
            <person name="Sun Q."/>
            <person name="Zhou Y."/>
        </authorList>
    </citation>
    <scope>NUCLEOTIDE SEQUENCE</scope>
    <source>
        <strain evidence="6">CGMCC 1.15880</strain>
    </source>
</reference>
<evidence type="ECO:0000259" key="4">
    <source>
        <dbReference type="Pfam" id="PF01551"/>
    </source>
</evidence>
<keyword evidence="2" id="KW-0175">Coiled coil</keyword>
<evidence type="ECO:0000256" key="2">
    <source>
        <dbReference type="SAM" id="Coils"/>
    </source>
</evidence>
<organism evidence="6 7">
    <name type="scientific">Neptunicoccus cionae</name>
    <dbReference type="NCBI Taxonomy" id="2035344"/>
    <lineage>
        <taxon>Bacteria</taxon>
        <taxon>Pseudomonadati</taxon>
        <taxon>Pseudomonadota</taxon>
        <taxon>Alphaproteobacteria</taxon>
        <taxon>Rhodobacterales</taxon>
        <taxon>Paracoccaceae</taxon>
        <taxon>Neptunicoccus</taxon>
    </lineage>
</organism>
<dbReference type="RefSeq" id="WP_229678418.1">
    <property type="nucleotide sequence ID" value="NZ_BMKA01000001.1"/>
</dbReference>
<gene>
    <name evidence="6" type="ORF">GCM10011498_08620</name>
</gene>
<keyword evidence="3" id="KW-1133">Transmembrane helix</keyword>
<dbReference type="Gene3D" id="2.70.70.10">
    <property type="entry name" value="Glucose Permease (Domain IIA)"/>
    <property type="match status" value="1"/>
</dbReference>
<evidence type="ECO:0000259" key="5">
    <source>
        <dbReference type="Pfam" id="PF19353"/>
    </source>
</evidence>
<evidence type="ECO:0000313" key="7">
    <source>
        <dbReference type="Proteomes" id="UP000628017"/>
    </source>
</evidence>
<evidence type="ECO:0000256" key="3">
    <source>
        <dbReference type="SAM" id="Phobius"/>
    </source>
</evidence>
<keyword evidence="1" id="KW-0732">Signal</keyword>
<feature type="domain" description="DUF5930" evidence="5">
    <location>
        <begin position="6"/>
        <end position="323"/>
    </location>
</feature>
<dbReference type="FunFam" id="2.70.70.10:FF:000006">
    <property type="entry name" value="M23 family peptidase"/>
    <property type="match status" value="1"/>
</dbReference>
<name>A0A916VMZ5_9RHOB</name>
<feature type="coiled-coil region" evidence="2">
    <location>
        <begin position="72"/>
        <end position="162"/>
    </location>
</feature>
<feature type="domain" description="M23ase beta-sheet core" evidence="4">
    <location>
        <begin position="340"/>
        <end position="435"/>
    </location>
</feature>
<dbReference type="Pfam" id="PF19353">
    <property type="entry name" value="DUF5930"/>
    <property type="match status" value="1"/>
</dbReference>
<dbReference type="Pfam" id="PF01551">
    <property type="entry name" value="Peptidase_M23"/>
    <property type="match status" value="1"/>
</dbReference>
<reference evidence="6" key="1">
    <citation type="journal article" date="2014" name="Int. J. Syst. Evol. Microbiol.">
        <title>Complete genome sequence of Corynebacterium casei LMG S-19264T (=DSM 44701T), isolated from a smear-ripened cheese.</title>
        <authorList>
            <consortium name="US DOE Joint Genome Institute (JGI-PGF)"/>
            <person name="Walter F."/>
            <person name="Albersmeier A."/>
            <person name="Kalinowski J."/>
            <person name="Ruckert C."/>
        </authorList>
    </citation>
    <scope>NUCLEOTIDE SEQUENCE</scope>
    <source>
        <strain evidence="6">CGMCC 1.15880</strain>
    </source>
</reference>
<proteinExistence type="predicted"/>
<dbReference type="SUPFAM" id="SSF51261">
    <property type="entry name" value="Duplicated hybrid motif"/>
    <property type="match status" value="1"/>
</dbReference>
<keyword evidence="3" id="KW-0472">Membrane</keyword>
<dbReference type="EMBL" id="BMKA01000001">
    <property type="protein sequence ID" value="GGA10757.1"/>
    <property type="molecule type" value="Genomic_DNA"/>
</dbReference>
<evidence type="ECO:0000256" key="1">
    <source>
        <dbReference type="ARBA" id="ARBA00022729"/>
    </source>
</evidence>
<dbReference type="InterPro" id="IPR011055">
    <property type="entry name" value="Dup_hybrid_motif"/>
</dbReference>